<comment type="caution">
    <text evidence="2">The sequence shown here is derived from an EMBL/GenBank/DDBJ whole genome shotgun (WGS) entry which is preliminary data.</text>
</comment>
<gene>
    <name evidence="2" type="ORF">HDF08_000935</name>
</gene>
<accession>A0A852V795</accession>
<dbReference type="Gene3D" id="2.60.40.1120">
    <property type="entry name" value="Carboxypeptidase-like, regulatory domain"/>
    <property type="match status" value="1"/>
</dbReference>
<evidence type="ECO:0000259" key="1">
    <source>
        <dbReference type="Pfam" id="PF25183"/>
    </source>
</evidence>
<dbReference type="InterPro" id="IPR057601">
    <property type="entry name" value="Oar-like_b-barrel"/>
</dbReference>
<dbReference type="Proteomes" id="UP000564385">
    <property type="component" value="Unassembled WGS sequence"/>
</dbReference>
<sequence length="1205" mass="127575">MKLTMVGATCPKSVAGPADTKSHKLLFLVICVICVLALMIPPALHGQAVGSFSGNVLDKSGSAIPGATVKATSQATGLSRDTKTDSAGHYLIPLLPVDTYTVRVDMQGFQSTESRNLKLDVDQARELDFSIATATVVTSVTVSGDAVTAETNNPSLGQVITSQQVSQLPLNGRDFVQLATLTAGATAETNPNSFFTSGTDSEVAARGSFSLSVGGSRPNSTDWLLDGVDNNELTAGGIGVFSSIDDIAEFKVLTYSYSAEYGSRAGPTVLVTTKSGTNNFHGSLFEFVRNTAFDAKGDFDTTTPKFNLNQFGGSIGGPILHNKLFFFVDGEQKYQRQGITFTGVVPSLAMRNGDFSADAFGKPAPTGLGIANPNVFGSSNPYFQCDASGNPITANPDGSQAPGTNCSKIPQNLINSAGQGLLDIYPAPNASGSGYNYVNEPVRILNETKFDVRLDETLTANDNLFGRFSYDQAFSFAPGGAPTLAEANAFGSNENLVNHARNVGIGWSHVFAATTLNQASFGYDRIFNYINSLGNSSCGSALLGIPNADLGCSASGTPLAGGAYSQGVVSVLPTSGYWALGDRGYSPFQGGTNIFSFKDDLDLIRGKHDIHVGIDLRANQMNVGTEAFSSGFLLPGATGNFSGFTCPKDASSACVNAPGDPEADLLMGISGGAIHDQTYDGAVTGRRWKIIRPFVEDDWRIIPSLTLNLGLAWGITTPITEVHNRMANYIPSTGELQIAGQNGVSRSAGINQFGGAYEPRLGLAWKVAGSDKTVLRAGFGIYHDSVWSQGAQGLWQNPPNLGETDQFAGAGCAFATSYCATHGQTPSGTFYLSTGFAVPPTPPTVGNFEGTFYYQPRNFQPGRVRQYNVNVERQLPGDVLLTAGYAGAVGGHILVSGNDLNVSSPSACVGTSSYTLGCLPGGAPYIAPYNLPFNAILLFGDVGKTHYNSLQIKAETKTPKHGLYALIAYTYSKTYDNGLTDGLGSLLSAPYFPLPNWENLDWGLSQINLNHSFTASIIYDLPFGKGKAFGSNMGTVGDTLIGNWQVTLIERISSGFPVPLIDSSNQSGAGFNAGGNGNNYNRPDQIPGCNTHTSHSAPNYLWINPKCFAFPAAGELGDANRVPVSGPDFVNTDFSLIKQFRLPREMGLNFRAEFFNLFNHPQYGSPIADINFAAPPQGQVSDSFGKVTSTVNNPRLIQLALKLNF</sequence>
<reference evidence="2 3" key="1">
    <citation type="submission" date="2020-07" db="EMBL/GenBank/DDBJ databases">
        <title>Genomic Encyclopedia of Type Strains, Phase IV (KMG-V): Genome sequencing to study the core and pangenomes of soil and plant-associated prokaryotes.</title>
        <authorList>
            <person name="Whitman W."/>
        </authorList>
    </citation>
    <scope>NUCLEOTIDE SEQUENCE [LARGE SCALE GENOMIC DNA]</scope>
    <source>
        <strain evidence="2 3">M8UP22</strain>
    </source>
</reference>
<feature type="domain" description="TonB-dependent transporter Oar-like beta-barrel" evidence="1">
    <location>
        <begin position="272"/>
        <end position="1198"/>
    </location>
</feature>
<organism evidence="2 3">
    <name type="scientific">Tunturiibacter lichenicola</name>
    <dbReference type="NCBI Taxonomy" id="2051959"/>
    <lineage>
        <taxon>Bacteria</taxon>
        <taxon>Pseudomonadati</taxon>
        <taxon>Acidobacteriota</taxon>
        <taxon>Terriglobia</taxon>
        <taxon>Terriglobales</taxon>
        <taxon>Acidobacteriaceae</taxon>
        <taxon>Tunturiibacter</taxon>
    </lineage>
</organism>
<protein>
    <recommendedName>
        <fullName evidence="1">TonB-dependent transporter Oar-like beta-barrel domain-containing protein</fullName>
    </recommendedName>
</protein>
<dbReference type="InterPro" id="IPR008969">
    <property type="entry name" value="CarboxyPept-like_regulatory"/>
</dbReference>
<dbReference type="Pfam" id="PF25183">
    <property type="entry name" value="OMP_b-brl_4"/>
    <property type="match status" value="1"/>
</dbReference>
<evidence type="ECO:0000313" key="3">
    <source>
        <dbReference type="Proteomes" id="UP000564385"/>
    </source>
</evidence>
<dbReference type="SUPFAM" id="SSF56935">
    <property type="entry name" value="Porins"/>
    <property type="match status" value="1"/>
</dbReference>
<dbReference type="EMBL" id="JACCCU010000001">
    <property type="protein sequence ID" value="NYF88868.1"/>
    <property type="molecule type" value="Genomic_DNA"/>
</dbReference>
<dbReference type="SUPFAM" id="SSF49464">
    <property type="entry name" value="Carboxypeptidase regulatory domain-like"/>
    <property type="match status" value="1"/>
</dbReference>
<dbReference type="Pfam" id="PF13620">
    <property type="entry name" value="CarboxypepD_reg"/>
    <property type="match status" value="1"/>
</dbReference>
<name>A0A852V795_9BACT</name>
<proteinExistence type="predicted"/>
<dbReference type="AlphaFoldDB" id="A0A852V795"/>
<evidence type="ECO:0000313" key="2">
    <source>
        <dbReference type="EMBL" id="NYF88868.1"/>
    </source>
</evidence>